<dbReference type="GO" id="GO:0016740">
    <property type="term" value="F:transferase activity"/>
    <property type="evidence" value="ECO:0007669"/>
    <property type="project" value="UniProtKB-KW"/>
</dbReference>
<evidence type="ECO:0000313" key="6">
    <source>
        <dbReference type="Proteomes" id="UP000315385"/>
    </source>
</evidence>
<sequence>MSRVVIGENATIDDDTTIGYQYDTDVGPTVVGTDARIRAGTRIYADVAIGNEFTTGHDALVREDTTVGDRVVLGTQSVLDGSVAVGNEVSIQTGVYVPPETEIGDRVFLGPNAVLTNDPYPLRREEDLEGPTLHAGVSIGANATILPGVTVGENAFVAAGAVVTEDVPPSTLAVGVPATHKPLPAALDGENVIA</sequence>
<dbReference type="Pfam" id="PF00132">
    <property type="entry name" value="Hexapep"/>
    <property type="match status" value="2"/>
</dbReference>
<keyword evidence="3" id="KW-0220">Diaminopimelate biosynthesis</keyword>
<evidence type="ECO:0000256" key="1">
    <source>
        <dbReference type="ARBA" id="ARBA00022605"/>
    </source>
</evidence>
<keyword evidence="6" id="KW-1185">Reference proteome</keyword>
<dbReference type="EMBL" id="SESI01000002">
    <property type="protein sequence ID" value="TQQ80239.1"/>
    <property type="molecule type" value="Genomic_DNA"/>
</dbReference>
<dbReference type="Gene3D" id="2.160.10.10">
    <property type="entry name" value="Hexapeptide repeat proteins"/>
    <property type="match status" value="1"/>
</dbReference>
<dbReference type="InterPro" id="IPR011004">
    <property type="entry name" value="Trimer_LpxA-like_sf"/>
</dbReference>
<dbReference type="PANTHER" id="PTHR43300">
    <property type="entry name" value="ACETYLTRANSFERASE"/>
    <property type="match status" value="1"/>
</dbReference>
<evidence type="ECO:0000256" key="3">
    <source>
        <dbReference type="ARBA" id="ARBA00022915"/>
    </source>
</evidence>
<keyword evidence="4" id="KW-0457">Lysine biosynthesis</keyword>
<organism evidence="5 6">
    <name type="scientific">Halonotius roseus</name>
    <dbReference type="NCBI Taxonomy" id="2511997"/>
    <lineage>
        <taxon>Archaea</taxon>
        <taxon>Methanobacteriati</taxon>
        <taxon>Methanobacteriota</taxon>
        <taxon>Stenosarchaea group</taxon>
        <taxon>Halobacteria</taxon>
        <taxon>Halobacteriales</taxon>
        <taxon>Haloferacaceae</taxon>
        <taxon>Halonotius</taxon>
    </lineage>
</organism>
<keyword evidence="1" id="KW-0028">Amino-acid biosynthesis</keyword>
<dbReference type="AlphaFoldDB" id="A0A544QMU2"/>
<evidence type="ECO:0000256" key="4">
    <source>
        <dbReference type="ARBA" id="ARBA00023154"/>
    </source>
</evidence>
<dbReference type="InterPro" id="IPR001451">
    <property type="entry name" value="Hexapep"/>
</dbReference>
<dbReference type="OrthoDB" id="200265at2157"/>
<dbReference type="InterPro" id="IPR050179">
    <property type="entry name" value="Trans_hexapeptide_repeat"/>
</dbReference>
<gene>
    <name evidence="5" type="ORF">EWF95_07010</name>
</gene>
<dbReference type="CDD" id="cd03358">
    <property type="entry name" value="LbH_WxcM_N_like"/>
    <property type="match status" value="1"/>
</dbReference>
<evidence type="ECO:0000313" key="5">
    <source>
        <dbReference type="EMBL" id="TQQ80239.1"/>
    </source>
</evidence>
<dbReference type="PROSITE" id="PS00101">
    <property type="entry name" value="HEXAPEP_TRANSFERASES"/>
    <property type="match status" value="1"/>
</dbReference>
<reference evidence="5 6" key="1">
    <citation type="submission" date="2019-02" db="EMBL/GenBank/DDBJ databases">
        <title>Halonotius sp. a new haloqrchaeon isolated from saline water.</title>
        <authorList>
            <person name="Duran-Viseras A."/>
            <person name="Sanchez-Porro C."/>
            <person name="Ventosa A."/>
        </authorList>
    </citation>
    <scope>NUCLEOTIDE SEQUENCE [LARGE SCALE GENOMIC DNA]</scope>
    <source>
        <strain evidence="5 6">F9-27</strain>
    </source>
</reference>
<dbReference type="InterPro" id="IPR018357">
    <property type="entry name" value="Hexapep_transf_CS"/>
</dbReference>
<dbReference type="RefSeq" id="WP_142443361.1">
    <property type="nucleotide sequence ID" value="NZ_SESI01000002.1"/>
</dbReference>
<dbReference type="SUPFAM" id="SSF51161">
    <property type="entry name" value="Trimeric LpxA-like enzymes"/>
    <property type="match status" value="1"/>
</dbReference>
<proteinExistence type="predicted"/>
<name>A0A544QMU2_9EURY</name>
<evidence type="ECO:0000256" key="2">
    <source>
        <dbReference type="ARBA" id="ARBA00022679"/>
    </source>
</evidence>
<accession>A0A544QMU2</accession>
<keyword evidence="2 5" id="KW-0808">Transferase</keyword>
<dbReference type="PANTHER" id="PTHR43300:SF10">
    <property type="entry name" value="2,3,4,5-TETRAHYDROPYRIDINE-2,6-DICARBOXYLATE N-ACETYLTRANSFERASE"/>
    <property type="match status" value="1"/>
</dbReference>
<dbReference type="Proteomes" id="UP000315385">
    <property type="component" value="Unassembled WGS sequence"/>
</dbReference>
<protein>
    <submittedName>
        <fullName evidence="5">N-acetyltransferase</fullName>
    </submittedName>
</protein>
<comment type="caution">
    <text evidence="5">The sequence shown here is derived from an EMBL/GenBank/DDBJ whole genome shotgun (WGS) entry which is preliminary data.</text>
</comment>